<dbReference type="RefSeq" id="WP_258903020.1">
    <property type="nucleotide sequence ID" value="NZ_CP103141.1"/>
</dbReference>
<proteinExistence type="predicted"/>
<dbReference type="Proteomes" id="UP001060104">
    <property type="component" value="Chromosome"/>
</dbReference>
<sequence>MIWTDCYKELVEIIRSKDEFLASIPDEYSELRERMENTPGIEHIDMWHEQVSFLDEEHPFSSPAVFIEFNTLGIEDEGLLVQRLHTQIDFRLFYETFSDTYEGAAMQEEALSFLDLLTLLGMMLHGKSGKNFGTLRRTHVGREESGVRETCTGSALNVKSWITPQWNLQAMPT</sequence>
<evidence type="ECO:0000313" key="1">
    <source>
        <dbReference type="EMBL" id="UVQ76059.1"/>
    </source>
</evidence>
<dbReference type="EMBL" id="CP103141">
    <property type="protein sequence ID" value="UVQ76158.1"/>
    <property type="molecule type" value="Genomic_DNA"/>
</dbReference>
<evidence type="ECO:0000313" key="3">
    <source>
        <dbReference type="Proteomes" id="UP001060104"/>
    </source>
</evidence>
<name>A0ABY5TIE9_9BACE</name>
<keyword evidence="3" id="KW-1185">Reference proteome</keyword>
<accession>A0ABY5TIE9</accession>
<dbReference type="EMBL" id="CP103141">
    <property type="protein sequence ID" value="UVQ76059.1"/>
    <property type="molecule type" value="Genomic_DNA"/>
</dbReference>
<organism evidence="1 3">
    <name type="scientific">Bacteroides faecis</name>
    <dbReference type="NCBI Taxonomy" id="674529"/>
    <lineage>
        <taxon>Bacteria</taxon>
        <taxon>Pseudomonadati</taxon>
        <taxon>Bacteroidota</taxon>
        <taxon>Bacteroidia</taxon>
        <taxon>Bacteroidales</taxon>
        <taxon>Bacteroidaceae</taxon>
        <taxon>Bacteroides</taxon>
    </lineage>
</organism>
<reference evidence="1" key="1">
    <citation type="submission" date="2022-08" db="EMBL/GenBank/DDBJ databases">
        <title>Genome Sequencing of Bacteroides fragilis Group Isolates with Nanopore Technology.</title>
        <authorList>
            <person name="Tisza M.J."/>
            <person name="Smith D."/>
            <person name="Dekker J.P."/>
        </authorList>
    </citation>
    <scope>NUCLEOTIDE SEQUENCE</scope>
    <source>
        <strain evidence="1">BFG-527</strain>
    </source>
</reference>
<gene>
    <name evidence="1" type="ORF">NXY30_06680</name>
    <name evidence="2" type="ORF">NXY30_07195</name>
</gene>
<evidence type="ECO:0000313" key="2">
    <source>
        <dbReference type="EMBL" id="UVQ76158.1"/>
    </source>
</evidence>
<protein>
    <submittedName>
        <fullName evidence="1">Uncharacterized protein</fullName>
    </submittedName>
</protein>